<protein>
    <submittedName>
        <fullName evidence="1">Uncharacterized protein</fullName>
    </submittedName>
</protein>
<evidence type="ECO:0000313" key="2">
    <source>
        <dbReference type="Proteomes" id="UP000590749"/>
    </source>
</evidence>
<name>A0A7W5FIS3_9ACTN</name>
<comment type="caution">
    <text evidence="1">The sequence shown here is derived from an EMBL/GenBank/DDBJ whole genome shotgun (WGS) entry which is preliminary data.</text>
</comment>
<gene>
    <name evidence="1" type="ORF">FHR83_007469</name>
</gene>
<dbReference type="Proteomes" id="UP000590749">
    <property type="component" value="Unassembled WGS sequence"/>
</dbReference>
<reference evidence="1 2" key="1">
    <citation type="submission" date="2020-08" db="EMBL/GenBank/DDBJ databases">
        <title>Genomic Encyclopedia of Type Strains, Phase III (KMG-III): the genomes of soil and plant-associated and newly described type strains.</title>
        <authorList>
            <person name="Whitman W."/>
        </authorList>
    </citation>
    <scope>NUCLEOTIDE SEQUENCE [LARGE SCALE GENOMIC DNA]</scope>
    <source>
        <strain evidence="1 2">CECT 3287</strain>
    </source>
</reference>
<keyword evidence="2" id="KW-1185">Reference proteome</keyword>
<organism evidence="1 2">
    <name type="scientific">Actinoplanes campanulatus</name>
    <dbReference type="NCBI Taxonomy" id="113559"/>
    <lineage>
        <taxon>Bacteria</taxon>
        <taxon>Bacillati</taxon>
        <taxon>Actinomycetota</taxon>
        <taxon>Actinomycetes</taxon>
        <taxon>Micromonosporales</taxon>
        <taxon>Micromonosporaceae</taxon>
        <taxon>Actinoplanes</taxon>
    </lineage>
</organism>
<dbReference type="EMBL" id="JACHXF010000020">
    <property type="protein sequence ID" value="MBB3099760.1"/>
    <property type="molecule type" value="Genomic_DNA"/>
</dbReference>
<dbReference type="AlphaFoldDB" id="A0A7W5FIS3"/>
<evidence type="ECO:0000313" key="1">
    <source>
        <dbReference type="EMBL" id="MBB3099760.1"/>
    </source>
</evidence>
<accession>A0A7W5FIS3</accession>
<proteinExistence type="predicted"/>
<sequence length="38" mass="4399">MCDAMRTASELPFLYLPTVFHEFYTGFSTSYTQIISET</sequence>